<dbReference type="InterPro" id="IPR022017">
    <property type="entry name" value="BFA1-like_DUF3598"/>
</dbReference>
<dbReference type="EnsemblPlants" id="Pp3c6_1600V3.2">
    <property type="protein sequence ID" value="Pp3c6_1600V3.2"/>
    <property type="gene ID" value="Pp3c6_1600"/>
</dbReference>
<dbReference type="InterPro" id="IPR012674">
    <property type="entry name" value="Calycin"/>
</dbReference>
<evidence type="ECO:0000313" key="2">
    <source>
        <dbReference type="EnsemblPlants" id="Pp3c6_1600V3.2"/>
    </source>
</evidence>
<sequence length="491" mass="56205">MAKNQEKHELCTHKIKPINTHLNTILLTHGSVFSIRCTVISPCRRSTFTSFFDFADHRSLRWEELCLCVPPHAISAPASLYDISFFFSGSPCCEVAHTRCIGIRGALSSVILLMATKLIEATSLTWSAASTSTACSRKQKVLEIGRVRIYQSLSTGIKTLKSGPKPAKGCIRMASSKVFDTDVGVEKWTMPDSKPLGHETVVQVTPRDVWFWQADTHWKTWHGLWINYQPQKTKELTKEYKSVRSLQKVDPERLKYYQRNQWYDAKGFGKDIKWAYGPWHFNIEEHLLNDGILHPCSKDHRTLLFPSGNLGWIQMYLKPNDPNSVIFSEPMFYVNPNQRISVPVGYDSEGMLGTALLLEEVHDTEERFDSTWSGTFWKHCRDPLEETREEPKGVYRGHEESITPGMEWMMREAEWQGFQGGLSGELAANYTLVHMPNNVTVFAPKKAAVHKDFAFYVTYVEKDKRVRVMSVAYGADLNLAYIKWGVYDKVD</sequence>
<reference evidence="2 3" key="2">
    <citation type="journal article" date="2018" name="Plant J.">
        <title>The Physcomitrella patens chromosome-scale assembly reveals moss genome structure and evolution.</title>
        <authorList>
            <person name="Lang D."/>
            <person name="Ullrich K.K."/>
            <person name="Murat F."/>
            <person name="Fuchs J."/>
            <person name="Jenkins J."/>
            <person name="Haas F.B."/>
            <person name="Piednoel M."/>
            <person name="Gundlach H."/>
            <person name="Van Bel M."/>
            <person name="Meyberg R."/>
            <person name="Vives C."/>
            <person name="Morata J."/>
            <person name="Symeonidi A."/>
            <person name="Hiss M."/>
            <person name="Muchero W."/>
            <person name="Kamisugi Y."/>
            <person name="Saleh O."/>
            <person name="Blanc G."/>
            <person name="Decker E.L."/>
            <person name="van Gessel N."/>
            <person name="Grimwood J."/>
            <person name="Hayes R.D."/>
            <person name="Graham S.W."/>
            <person name="Gunter L.E."/>
            <person name="McDaniel S.F."/>
            <person name="Hoernstein S.N.W."/>
            <person name="Larsson A."/>
            <person name="Li F.W."/>
            <person name="Perroud P.F."/>
            <person name="Phillips J."/>
            <person name="Ranjan P."/>
            <person name="Rokshar D.S."/>
            <person name="Rothfels C.J."/>
            <person name="Schneider L."/>
            <person name="Shu S."/>
            <person name="Stevenson D.W."/>
            <person name="Thummler F."/>
            <person name="Tillich M."/>
            <person name="Villarreal Aguilar J.C."/>
            <person name="Widiez T."/>
            <person name="Wong G.K."/>
            <person name="Wymore A."/>
            <person name="Zhang Y."/>
            <person name="Zimmer A.D."/>
            <person name="Quatrano R.S."/>
            <person name="Mayer K.F.X."/>
            <person name="Goodstein D."/>
            <person name="Casacuberta J.M."/>
            <person name="Vandepoele K."/>
            <person name="Reski R."/>
            <person name="Cuming A.C."/>
            <person name="Tuskan G.A."/>
            <person name="Maumus F."/>
            <person name="Salse J."/>
            <person name="Schmutz J."/>
            <person name="Rensing S.A."/>
        </authorList>
    </citation>
    <scope>NUCLEOTIDE SEQUENCE [LARGE SCALE GENOMIC DNA]</scope>
    <source>
        <strain evidence="2 3">cv. Gransden 2004</strain>
    </source>
</reference>
<dbReference type="EMBL" id="ABEU02000006">
    <property type="status" value="NOT_ANNOTATED_CDS"/>
    <property type="molecule type" value="Genomic_DNA"/>
</dbReference>
<accession>A0A7I4E2S8</accession>
<dbReference type="SUPFAM" id="SSF50814">
    <property type="entry name" value="Lipocalins"/>
    <property type="match status" value="1"/>
</dbReference>
<evidence type="ECO:0000313" key="3">
    <source>
        <dbReference type="Proteomes" id="UP000006727"/>
    </source>
</evidence>
<reference evidence="2 3" key="1">
    <citation type="journal article" date="2008" name="Science">
        <title>The Physcomitrella genome reveals evolutionary insights into the conquest of land by plants.</title>
        <authorList>
            <person name="Rensing S."/>
            <person name="Lang D."/>
            <person name="Zimmer A."/>
            <person name="Terry A."/>
            <person name="Salamov A."/>
            <person name="Shapiro H."/>
            <person name="Nishiyama T."/>
            <person name="Perroud P.-F."/>
            <person name="Lindquist E."/>
            <person name="Kamisugi Y."/>
            <person name="Tanahashi T."/>
            <person name="Sakakibara K."/>
            <person name="Fujita T."/>
            <person name="Oishi K."/>
            <person name="Shin-I T."/>
            <person name="Kuroki Y."/>
            <person name="Toyoda A."/>
            <person name="Suzuki Y."/>
            <person name="Hashimoto A."/>
            <person name="Yamaguchi K."/>
            <person name="Sugano A."/>
            <person name="Kohara Y."/>
            <person name="Fujiyama A."/>
            <person name="Anterola A."/>
            <person name="Aoki S."/>
            <person name="Ashton N."/>
            <person name="Barbazuk W.B."/>
            <person name="Barker E."/>
            <person name="Bennetzen J."/>
            <person name="Bezanilla M."/>
            <person name="Blankenship R."/>
            <person name="Cho S.H."/>
            <person name="Dutcher S."/>
            <person name="Estelle M."/>
            <person name="Fawcett J.A."/>
            <person name="Gundlach H."/>
            <person name="Hanada K."/>
            <person name="Heyl A."/>
            <person name="Hicks K.A."/>
            <person name="Hugh J."/>
            <person name="Lohr M."/>
            <person name="Mayer K."/>
            <person name="Melkozernov A."/>
            <person name="Murata T."/>
            <person name="Nelson D."/>
            <person name="Pils B."/>
            <person name="Prigge M."/>
            <person name="Reiss B."/>
            <person name="Renner T."/>
            <person name="Rombauts S."/>
            <person name="Rushton P."/>
            <person name="Sanderfoot A."/>
            <person name="Schween G."/>
            <person name="Shiu S.-H."/>
            <person name="Stueber K."/>
            <person name="Theodoulou F.L."/>
            <person name="Tu H."/>
            <person name="Van de Peer Y."/>
            <person name="Verrier P.J."/>
            <person name="Waters E."/>
            <person name="Wood A."/>
            <person name="Yang L."/>
            <person name="Cove D."/>
            <person name="Cuming A."/>
            <person name="Hasebe M."/>
            <person name="Lucas S."/>
            <person name="Mishler D.B."/>
            <person name="Reski R."/>
            <person name="Grigoriev I."/>
            <person name="Quatrano R.S."/>
            <person name="Boore J.L."/>
        </authorList>
    </citation>
    <scope>NUCLEOTIDE SEQUENCE [LARGE SCALE GENOMIC DNA]</scope>
    <source>
        <strain evidence="2 3">cv. Gransden 2004</strain>
    </source>
</reference>
<dbReference type="Pfam" id="PF12204">
    <property type="entry name" value="DUF3598_N"/>
    <property type="match status" value="1"/>
</dbReference>
<dbReference type="AlphaFoldDB" id="A0A7I4E2S8"/>
<name>A0A7I4E2S8_PHYPA</name>
<organism evidence="2 3">
    <name type="scientific">Physcomitrium patens</name>
    <name type="common">Spreading-leaved earth moss</name>
    <name type="synonym">Physcomitrella patens</name>
    <dbReference type="NCBI Taxonomy" id="3218"/>
    <lineage>
        <taxon>Eukaryota</taxon>
        <taxon>Viridiplantae</taxon>
        <taxon>Streptophyta</taxon>
        <taxon>Embryophyta</taxon>
        <taxon>Bryophyta</taxon>
        <taxon>Bryophytina</taxon>
        <taxon>Bryopsida</taxon>
        <taxon>Funariidae</taxon>
        <taxon>Funariales</taxon>
        <taxon>Funariaceae</taxon>
        <taxon>Physcomitrium</taxon>
    </lineage>
</organism>
<proteinExistence type="predicted"/>
<feature type="domain" description="DUF3598" evidence="1">
    <location>
        <begin position="216"/>
        <end position="361"/>
    </location>
</feature>
<dbReference type="Gramene" id="Pp3c6_1600V3.2">
    <property type="protein sequence ID" value="Pp3c6_1600V3.2"/>
    <property type="gene ID" value="Pp3c6_1600"/>
</dbReference>
<dbReference type="Proteomes" id="UP000006727">
    <property type="component" value="Chromosome 6"/>
</dbReference>
<keyword evidence="3" id="KW-1185">Reference proteome</keyword>
<protein>
    <recommendedName>
        <fullName evidence="1">DUF3598 domain-containing protein</fullName>
    </recommendedName>
</protein>
<evidence type="ECO:0000259" key="1">
    <source>
        <dbReference type="Pfam" id="PF12204"/>
    </source>
</evidence>
<gene>
    <name evidence="2" type="primary">LOC112284125</name>
</gene>
<dbReference type="Gene3D" id="2.40.128.20">
    <property type="match status" value="1"/>
</dbReference>
<reference evidence="2" key="3">
    <citation type="submission" date="2020-12" db="UniProtKB">
        <authorList>
            <consortium name="EnsemblPlants"/>
        </authorList>
    </citation>
    <scope>IDENTIFICATION</scope>
</reference>
<dbReference type="InParanoid" id="A0A7I4E2S8"/>